<dbReference type="PANTHER" id="PTHR30352">
    <property type="entry name" value="PYRUVATE FORMATE-LYASE-ACTIVATING ENZYME"/>
    <property type="match status" value="1"/>
</dbReference>
<dbReference type="GO" id="GO:0004748">
    <property type="term" value="F:ribonucleoside-diphosphate reductase activity, thioredoxin disulfide as acceptor"/>
    <property type="evidence" value="ECO:0007669"/>
    <property type="project" value="TreeGrafter"/>
</dbReference>
<evidence type="ECO:0000256" key="8">
    <source>
        <dbReference type="ARBA" id="ARBA00023002"/>
    </source>
</evidence>
<dbReference type="SFLD" id="SFLDG01063">
    <property type="entry name" value="activating_enzymes__group_1"/>
    <property type="match status" value="1"/>
</dbReference>
<evidence type="ECO:0000256" key="5">
    <source>
        <dbReference type="ARBA" id="ARBA00022485"/>
    </source>
</evidence>
<dbReference type="Proteomes" id="UP000287969">
    <property type="component" value="Chromosome"/>
</dbReference>
<keyword evidence="6" id="KW-0949">S-adenosyl-L-methionine</keyword>
<dbReference type="PANTHER" id="PTHR30352:SF2">
    <property type="entry name" value="ANAEROBIC RIBONUCLEOSIDE-TRIPHOSPHATE REDUCTASE-ACTIVATING PROTEIN"/>
    <property type="match status" value="1"/>
</dbReference>
<name>A0A410QG67_9FIRM</name>
<dbReference type="CDD" id="cd01335">
    <property type="entry name" value="Radical_SAM"/>
    <property type="match status" value="1"/>
</dbReference>
<comment type="catalytic activity">
    <reaction evidence="11">
        <text>glycyl-[protein] + reduced [flavodoxin] + S-adenosyl-L-methionine = glycin-2-yl radical-[protein] + semiquinone [flavodoxin] + 5'-deoxyadenosine + L-methionine + H(+)</text>
        <dbReference type="Rhea" id="RHEA:61976"/>
        <dbReference type="Rhea" id="RHEA-COMP:10622"/>
        <dbReference type="Rhea" id="RHEA-COMP:14480"/>
        <dbReference type="Rhea" id="RHEA-COMP:15993"/>
        <dbReference type="Rhea" id="RHEA-COMP:15994"/>
        <dbReference type="ChEBI" id="CHEBI:15378"/>
        <dbReference type="ChEBI" id="CHEBI:17319"/>
        <dbReference type="ChEBI" id="CHEBI:29947"/>
        <dbReference type="ChEBI" id="CHEBI:32722"/>
        <dbReference type="ChEBI" id="CHEBI:57618"/>
        <dbReference type="ChEBI" id="CHEBI:57844"/>
        <dbReference type="ChEBI" id="CHEBI:59789"/>
        <dbReference type="ChEBI" id="CHEBI:140311"/>
    </reaction>
</comment>
<dbReference type="KEGG" id="spoa:EQM13_16715"/>
<evidence type="ECO:0000259" key="13">
    <source>
        <dbReference type="PROSITE" id="PS51918"/>
    </source>
</evidence>
<dbReference type="AlphaFoldDB" id="A0A410QG67"/>
<organism evidence="14 15">
    <name type="scientific">Acidilutibacter cellobiosedens</name>
    <dbReference type="NCBI Taxonomy" id="2507161"/>
    <lineage>
        <taxon>Bacteria</taxon>
        <taxon>Bacillati</taxon>
        <taxon>Bacillota</taxon>
        <taxon>Tissierellia</taxon>
        <taxon>Tissierellales</taxon>
        <taxon>Acidilutibacteraceae</taxon>
        <taxon>Acidilutibacter</taxon>
    </lineage>
</organism>
<keyword evidence="15" id="KW-1185">Reference proteome</keyword>
<evidence type="ECO:0000256" key="9">
    <source>
        <dbReference type="ARBA" id="ARBA00023004"/>
    </source>
</evidence>
<comment type="function">
    <text evidence="2 12">Activation of anaerobic ribonucleoside-triphosphate reductase under anaerobic conditions by generation of an organic free radical, using S-adenosylmethionine and reduced flavodoxin as cosubstrates to produce 5'-deoxy-adenosine.</text>
</comment>
<dbReference type="EMBL" id="CP035282">
    <property type="protein sequence ID" value="QAT63092.1"/>
    <property type="molecule type" value="Genomic_DNA"/>
</dbReference>
<evidence type="ECO:0000256" key="10">
    <source>
        <dbReference type="ARBA" id="ARBA00023014"/>
    </source>
</evidence>
<evidence type="ECO:0000256" key="12">
    <source>
        <dbReference type="PIRNR" id="PIRNR000368"/>
    </source>
</evidence>
<dbReference type="PROSITE" id="PS01087">
    <property type="entry name" value="RADICAL_ACTIVATING"/>
    <property type="match status" value="1"/>
</dbReference>
<dbReference type="InterPro" id="IPR013785">
    <property type="entry name" value="Aldolase_TIM"/>
</dbReference>
<dbReference type="Gene3D" id="3.20.20.70">
    <property type="entry name" value="Aldolase class I"/>
    <property type="match status" value="1"/>
</dbReference>
<evidence type="ECO:0000313" key="15">
    <source>
        <dbReference type="Proteomes" id="UP000287969"/>
    </source>
</evidence>
<evidence type="ECO:0000256" key="2">
    <source>
        <dbReference type="ARBA" id="ARBA00003852"/>
    </source>
</evidence>
<sequence>MTDFLRIAGIIKESIVDGPGIRLVVFSQGCKHNCKGCHNPETHSFTGGRLINIEDILEMVKDNPLLDGITFSGGEPLEQAESFAVLGEKIKEMGLNVITYTGYTYEKIIESFYDRPDWERLMRCTDILIDGPFEIDKRSIMLKFRGSSNQRIIDVKDSILCGEPIVITP</sequence>
<dbReference type="InterPro" id="IPR012837">
    <property type="entry name" value="NrdG"/>
</dbReference>
<dbReference type="SUPFAM" id="SSF102114">
    <property type="entry name" value="Radical SAM enzymes"/>
    <property type="match status" value="1"/>
</dbReference>
<keyword evidence="10" id="KW-0411">Iron-sulfur</keyword>
<keyword evidence="9" id="KW-0408">Iron</keyword>
<dbReference type="SFLD" id="SFLDG01066">
    <property type="entry name" value="organic_radical-activating_enz"/>
    <property type="match status" value="1"/>
</dbReference>
<dbReference type="InterPro" id="IPR001989">
    <property type="entry name" value="Radical_activat_CS"/>
</dbReference>
<comment type="similarity">
    <text evidence="3 12">Belongs to the organic radical-activating enzymes family.</text>
</comment>
<dbReference type="RefSeq" id="WP_114218668.1">
    <property type="nucleotide sequence ID" value="NZ_CP035282.1"/>
</dbReference>
<keyword evidence="8 12" id="KW-0560">Oxidoreductase</keyword>
<dbReference type="Pfam" id="PF13353">
    <property type="entry name" value="Fer4_12"/>
    <property type="match status" value="1"/>
</dbReference>
<dbReference type="OrthoDB" id="9782387at2"/>
<evidence type="ECO:0000256" key="6">
    <source>
        <dbReference type="ARBA" id="ARBA00022691"/>
    </source>
</evidence>
<evidence type="ECO:0000256" key="4">
    <source>
        <dbReference type="ARBA" id="ARBA00014281"/>
    </source>
</evidence>
<reference evidence="15" key="1">
    <citation type="submission" date="2019-01" db="EMBL/GenBank/DDBJ databases">
        <title>Draft genomes of a novel of Sporanaerobacter strains.</title>
        <authorList>
            <person name="Ma S."/>
        </authorList>
    </citation>
    <scope>NUCLEOTIDE SEQUENCE [LARGE SCALE GENOMIC DNA]</scope>
    <source>
        <strain evidence="15">NJN-17</strain>
    </source>
</reference>
<dbReference type="InterPro" id="IPR034457">
    <property type="entry name" value="Organic_radical-activating"/>
</dbReference>
<accession>A0A410QG67</accession>
<dbReference type="GO" id="GO:0046872">
    <property type="term" value="F:metal ion binding"/>
    <property type="evidence" value="ECO:0007669"/>
    <property type="project" value="UniProtKB-KW"/>
</dbReference>
<dbReference type="GO" id="GO:0043365">
    <property type="term" value="F:[formate-C-acetyltransferase]-activating enzyme activity"/>
    <property type="evidence" value="ECO:0007669"/>
    <property type="project" value="InterPro"/>
</dbReference>
<dbReference type="InterPro" id="IPR058240">
    <property type="entry name" value="rSAM_sf"/>
</dbReference>
<dbReference type="PIRSF" id="PIRSF000368">
    <property type="entry name" value="NrdG"/>
    <property type="match status" value="1"/>
</dbReference>
<dbReference type="SFLD" id="SFLDS00029">
    <property type="entry name" value="Radical_SAM"/>
    <property type="match status" value="1"/>
</dbReference>
<evidence type="ECO:0000256" key="1">
    <source>
        <dbReference type="ARBA" id="ARBA00001966"/>
    </source>
</evidence>
<proteinExistence type="inferred from homology"/>
<dbReference type="GO" id="GO:0051539">
    <property type="term" value="F:4 iron, 4 sulfur cluster binding"/>
    <property type="evidence" value="ECO:0007669"/>
    <property type="project" value="UniProtKB-KW"/>
</dbReference>
<protein>
    <recommendedName>
        <fullName evidence="4 12">Anaerobic ribonucleoside-triphosphate reductase-activating protein</fullName>
        <ecNumber evidence="12">1.97.1.-</ecNumber>
    </recommendedName>
</protein>
<keyword evidence="5" id="KW-0004">4Fe-4S</keyword>
<evidence type="ECO:0000256" key="3">
    <source>
        <dbReference type="ARBA" id="ARBA00009777"/>
    </source>
</evidence>
<evidence type="ECO:0000256" key="11">
    <source>
        <dbReference type="ARBA" id="ARBA00047365"/>
    </source>
</evidence>
<dbReference type="InterPro" id="IPR007197">
    <property type="entry name" value="rSAM"/>
</dbReference>
<evidence type="ECO:0000313" key="14">
    <source>
        <dbReference type="EMBL" id="QAT63092.1"/>
    </source>
</evidence>
<dbReference type="NCBIfam" id="TIGR02491">
    <property type="entry name" value="NrdG"/>
    <property type="match status" value="1"/>
</dbReference>
<feature type="domain" description="Radical SAM core" evidence="13">
    <location>
        <begin position="16"/>
        <end position="169"/>
    </location>
</feature>
<comment type="cofactor">
    <cofactor evidence="1">
        <name>[4Fe-4S] cluster</name>
        <dbReference type="ChEBI" id="CHEBI:49883"/>
    </cofactor>
</comment>
<keyword evidence="7" id="KW-0479">Metal-binding</keyword>
<evidence type="ECO:0000256" key="7">
    <source>
        <dbReference type="ARBA" id="ARBA00022723"/>
    </source>
</evidence>
<dbReference type="PROSITE" id="PS51918">
    <property type="entry name" value="RADICAL_SAM"/>
    <property type="match status" value="1"/>
</dbReference>
<dbReference type="SFLD" id="SFLDF00299">
    <property type="entry name" value="anaerobic_ribonucleoside-triph"/>
    <property type="match status" value="1"/>
</dbReference>
<gene>
    <name evidence="14" type="primary">nrdG</name>
    <name evidence="14" type="ORF">EQM13_16715</name>
</gene>
<dbReference type="EC" id="1.97.1.-" evidence="12"/>